<name>A0ABV6BQI1_9FLAO</name>
<dbReference type="SUPFAM" id="SSF52151">
    <property type="entry name" value="FabD/lysophospholipase-like"/>
    <property type="match status" value="1"/>
</dbReference>
<feature type="active site" description="Nucleophile" evidence="4">
    <location>
        <position position="45"/>
    </location>
</feature>
<evidence type="ECO:0000256" key="4">
    <source>
        <dbReference type="PROSITE-ProRule" id="PRU01161"/>
    </source>
</evidence>
<evidence type="ECO:0000256" key="3">
    <source>
        <dbReference type="ARBA" id="ARBA00023098"/>
    </source>
</evidence>
<feature type="transmembrane region" description="Helical" evidence="5">
    <location>
        <begin position="85"/>
        <end position="106"/>
    </location>
</feature>
<protein>
    <submittedName>
        <fullName evidence="7">Patatin-like phospholipase family protein</fullName>
    </submittedName>
</protein>
<proteinExistence type="predicted"/>
<feature type="short sequence motif" description="DGA/G" evidence="4">
    <location>
        <begin position="267"/>
        <end position="269"/>
    </location>
</feature>
<evidence type="ECO:0000256" key="1">
    <source>
        <dbReference type="ARBA" id="ARBA00022801"/>
    </source>
</evidence>
<feature type="transmembrane region" description="Helical" evidence="5">
    <location>
        <begin position="112"/>
        <end position="132"/>
    </location>
</feature>
<keyword evidence="1 4" id="KW-0378">Hydrolase</keyword>
<dbReference type="Gene3D" id="3.40.1090.10">
    <property type="entry name" value="Cytosolic phospholipase A2 catalytic domain"/>
    <property type="match status" value="2"/>
</dbReference>
<evidence type="ECO:0000313" key="7">
    <source>
        <dbReference type="EMBL" id="MFC0077707.1"/>
    </source>
</evidence>
<keyword evidence="5" id="KW-0472">Membrane</keyword>
<dbReference type="PANTHER" id="PTHR14226">
    <property type="entry name" value="NEUROPATHY TARGET ESTERASE/SWISS CHEESE D.MELANOGASTER"/>
    <property type="match status" value="1"/>
</dbReference>
<feature type="domain" description="PNPLA" evidence="6">
    <location>
        <begin position="10"/>
        <end position="280"/>
    </location>
</feature>
<dbReference type="PANTHER" id="PTHR14226:SF78">
    <property type="entry name" value="SLR0060 PROTEIN"/>
    <property type="match status" value="1"/>
</dbReference>
<organism evidence="7 8">
    <name type="scientific">Flavobacterium procerum</name>
    <dbReference type="NCBI Taxonomy" id="1455569"/>
    <lineage>
        <taxon>Bacteria</taxon>
        <taxon>Pseudomonadati</taxon>
        <taxon>Bacteroidota</taxon>
        <taxon>Flavobacteriia</taxon>
        <taxon>Flavobacteriales</taxon>
        <taxon>Flavobacteriaceae</taxon>
        <taxon>Flavobacterium</taxon>
    </lineage>
</organism>
<dbReference type="Pfam" id="PF01734">
    <property type="entry name" value="Patatin"/>
    <property type="match status" value="1"/>
</dbReference>
<dbReference type="EMBL" id="JBHLYW010000009">
    <property type="protein sequence ID" value="MFC0077707.1"/>
    <property type="molecule type" value="Genomic_DNA"/>
</dbReference>
<dbReference type="InterPro" id="IPR002641">
    <property type="entry name" value="PNPLA_dom"/>
</dbReference>
<keyword evidence="2 4" id="KW-0442">Lipid degradation</keyword>
<evidence type="ECO:0000256" key="2">
    <source>
        <dbReference type="ARBA" id="ARBA00022963"/>
    </source>
</evidence>
<comment type="caution">
    <text evidence="7">The sequence shown here is derived from an EMBL/GenBank/DDBJ whole genome shotgun (WGS) entry which is preliminary data.</text>
</comment>
<dbReference type="InterPro" id="IPR016035">
    <property type="entry name" value="Acyl_Trfase/lysoPLipase"/>
</dbReference>
<evidence type="ECO:0000259" key="6">
    <source>
        <dbReference type="PROSITE" id="PS51635"/>
    </source>
</evidence>
<dbReference type="PROSITE" id="PS51635">
    <property type="entry name" value="PNPLA"/>
    <property type="match status" value="1"/>
</dbReference>
<keyword evidence="5" id="KW-1133">Transmembrane helix</keyword>
<evidence type="ECO:0000256" key="5">
    <source>
        <dbReference type="SAM" id="Phobius"/>
    </source>
</evidence>
<comment type="caution">
    <text evidence="4">Lacks conserved residue(s) required for the propagation of feature annotation.</text>
</comment>
<keyword evidence="8" id="KW-1185">Reference proteome</keyword>
<reference evidence="7 8" key="1">
    <citation type="submission" date="2024-09" db="EMBL/GenBank/DDBJ databases">
        <authorList>
            <person name="Sun Q."/>
            <person name="Mori K."/>
        </authorList>
    </citation>
    <scope>NUCLEOTIDE SEQUENCE [LARGE SCALE GENOMIC DNA]</scope>
    <source>
        <strain evidence="7 8">CGMCC 1.12926</strain>
    </source>
</reference>
<keyword evidence="3 4" id="KW-0443">Lipid metabolism</keyword>
<dbReference type="Proteomes" id="UP001589734">
    <property type="component" value="Unassembled WGS sequence"/>
</dbReference>
<sequence length="464" mass="52276">MKEPNELGLSLSGGGYRAAAFHLGTLKKLKELGILEKTEVLSTISGGSITGAAWLLSEEDYNNFHARFKKNLETKNVIKYVLTRFRFLIAAVPIFIGLAGCIILSFTSFSYISFPLFGIVLFLIFRFQYHLLPLSKLIEKAYDRFFYNGADLTSIKKNVKMVIGSSNLHTGKPFTFSKDKMGDSYYNSEKIKFTTKGFPISRAVAASSCVPFAFSPVFIDDQFIIPNDEPSKSEMLKDTQKCVESNNTSENSVAKTTPYKAKPQLIDGGVYDNQGIHKLTESKSSFCCSHIIVSDAGGSFMKDLKYNNTISLLIRTVDLFMYRIKAFQMRKNIYWNVSGDERPIAYISLGWEPEKCITGFVDNLEQGNILPKVIDIHELDKSWLEEIDKPGKKFTCETREKIIAKLKSNIAFDAIPKISREDWIKTCAIGTNLTPLSKNQTNCLIQHAESITEIQIKLYCPMLL</sequence>
<feature type="active site" description="Proton acceptor" evidence="4">
    <location>
        <position position="267"/>
    </location>
</feature>
<keyword evidence="5" id="KW-0812">Transmembrane</keyword>
<dbReference type="InterPro" id="IPR050301">
    <property type="entry name" value="NTE"/>
</dbReference>
<evidence type="ECO:0000313" key="8">
    <source>
        <dbReference type="Proteomes" id="UP001589734"/>
    </source>
</evidence>
<dbReference type="RefSeq" id="WP_379686707.1">
    <property type="nucleotide sequence ID" value="NZ_JBHLYW010000009.1"/>
</dbReference>
<accession>A0ABV6BQI1</accession>
<gene>
    <name evidence="7" type="ORF">ACFFLS_11700</name>
</gene>